<protein>
    <submittedName>
        <fullName evidence="2">Uncharacterized protein</fullName>
    </submittedName>
</protein>
<dbReference type="EMBL" id="CP098023">
    <property type="protein sequence ID" value="WKD49827.1"/>
    <property type="molecule type" value="Genomic_DNA"/>
</dbReference>
<dbReference type="Proteomes" id="UP001321520">
    <property type="component" value="Chromosome"/>
</dbReference>
<sequence>MNKAFLLILLCAIACGAQAAKLSSKWPSKYLQDCKGIAYAYTTPNGTFFAVDDMQSCSRVEIEGEVHRMQKKKNGRFRFETEVEGVKHIKLFSNRTHSQDKIVLARNLYAQEDEYQVTEPEDTVPSQQELALAYSARIEICAEHFNSRSSRERCVQLINNYPHSEKGALKTCSEFTLSTQGRFACLEQLKPFTYEPFAIVKACQSAFMSTSTRKQCIESAKAFDHSPEQLLGRCKNQFMSTRDQLKCFQLKFGS</sequence>
<accession>A0ABY9EAX5</accession>
<organism evidence="2 3">
    <name type="scientific">Microbulbifer spongiae</name>
    <dbReference type="NCBI Taxonomy" id="2944933"/>
    <lineage>
        <taxon>Bacteria</taxon>
        <taxon>Pseudomonadati</taxon>
        <taxon>Pseudomonadota</taxon>
        <taxon>Gammaproteobacteria</taxon>
        <taxon>Cellvibrionales</taxon>
        <taxon>Microbulbiferaceae</taxon>
        <taxon>Microbulbifer</taxon>
    </lineage>
</organism>
<reference evidence="2 3" key="1">
    <citation type="submission" date="2022-05" db="EMBL/GenBank/DDBJ databases">
        <title>Microbulbifer sp. nov., isolated from sponge.</title>
        <authorList>
            <person name="Gao L."/>
        </authorList>
    </citation>
    <scope>NUCLEOTIDE SEQUENCE [LARGE SCALE GENOMIC DNA]</scope>
    <source>
        <strain evidence="2 3">MI-G</strain>
    </source>
</reference>
<proteinExistence type="predicted"/>
<name>A0ABY9EAX5_9GAMM</name>
<evidence type="ECO:0000256" key="1">
    <source>
        <dbReference type="SAM" id="SignalP"/>
    </source>
</evidence>
<keyword evidence="3" id="KW-1185">Reference proteome</keyword>
<feature type="signal peptide" evidence="1">
    <location>
        <begin position="1"/>
        <end position="19"/>
    </location>
</feature>
<keyword evidence="1" id="KW-0732">Signal</keyword>
<dbReference type="RefSeq" id="WP_301415674.1">
    <property type="nucleotide sequence ID" value="NZ_CP098023.1"/>
</dbReference>
<gene>
    <name evidence="2" type="ORF">M8T91_18375</name>
</gene>
<evidence type="ECO:0000313" key="2">
    <source>
        <dbReference type="EMBL" id="WKD49827.1"/>
    </source>
</evidence>
<feature type="chain" id="PRO_5045937562" evidence="1">
    <location>
        <begin position="20"/>
        <end position="254"/>
    </location>
</feature>
<evidence type="ECO:0000313" key="3">
    <source>
        <dbReference type="Proteomes" id="UP001321520"/>
    </source>
</evidence>